<dbReference type="InterPro" id="IPR003837">
    <property type="entry name" value="GatC"/>
</dbReference>
<dbReference type="EMBL" id="CP042305">
    <property type="protein sequence ID" value="QDZ14061.1"/>
    <property type="molecule type" value="Genomic_DNA"/>
</dbReference>
<keyword evidence="1" id="KW-0067">ATP-binding</keyword>
<proteinExistence type="inferred from homology"/>
<dbReference type="SUPFAM" id="SSF141000">
    <property type="entry name" value="Glu-tRNAGln amidotransferase C subunit"/>
    <property type="match status" value="1"/>
</dbReference>
<keyword evidence="1" id="KW-0436">Ligase</keyword>
<comment type="subunit">
    <text evidence="1">Heterotrimer of A, B and C subunits.</text>
</comment>
<dbReference type="InterPro" id="IPR036113">
    <property type="entry name" value="Asp/Glu-ADT_sf_sub_c"/>
</dbReference>
<dbReference type="GO" id="GO:0050567">
    <property type="term" value="F:glutaminyl-tRNA synthase (glutamine-hydrolyzing) activity"/>
    <property type="evidence" value="ECO:0007669"/>
    <property type="project" value="UniProtKB-UniRule"/>
</dbReference>
<keyword evidence="1" id="KW-0648">Protein biosynthesis</keyword>
<comment type="similarity">
    <text evidence="1">Belongs to the GatC family.</text>
</comment>
<dbReference type="GO" id="GO:0006450">
    <property type="term" value="P:regulation of translational fidelity"/>
    <property type="evidence" value="ECO:0007669"/>
    <property type="project" value="InterPro"/>
</dbReference>
<comment type="function">
    <text evidence="1">Allows the formation of correctly charged Asn-tRNA(Asn) or Gln-tRNA(Gln) through the transamidation of misacylated Asp-tRNA(Asn) or Glu-tRNA(Gln) in organisms which lack either or both of asparaginyl-tRNA or glutaminyl-tRNA synthetases. The reaction takes place in the presence of glutamine and ATP through an activated phospho-Asp-tRNA(Asn) or phospho-Glu-tRNA(Gln).</text>
</comment>
<dbReference type="Proteomes" id="UP000320216">
    <property type="component" value="Chromosome"/>
</dbReference>
<accession>A0A5B8M1Y8</accession>
<keyword evidence="3" id="KW-1185">Reference proteome</keyword>
<evidence type="ECO:0000313" key="3">
    <source>
        <dbReference type="Proteomes" id="UP000320216"/>
    </source>
</evidence>
<protein>
    <recommendedName>
        <fullName evidence="1">Aspartyl/glutamyl-tRNA(Asn/Gln) amidotransferase subunit C</fullName>
        <shortName evidence="1">Asp/Glu-ADT subunit C</shortName>
        <ecNumber evidence="1">6.3.5.-</ecNumber>
    </recommendedName>
</protein>
<comment type="catalytic activity">
    <reaction evidence="1">
        <text>L-glutamyl-tRNA(Gln) + L-glutamine + ATP + H2O = L-glutaminyl-tRNA(Gln) + L-glutamate + ADP + phosphate + H(+)</text>
        <dbReference type="Rhea" id="RHEA:17521"/>
        <dbReference type="Rhea" id="RHEA-COMP:9681"/>
        <dbReference type="Rhea" id="RHEA-COMP:9684"/>
        <dbReference type="ChEBI" id="CHEBI:15377"/>
        <dbReference type="ChEBI" id="CHEBI:15378"/>
        <dbReference type="ChEBI" id="CHEBI:29985"/>
        <dbReference type="ChEBI" id="CHEBI:30616"/>
        <dbReference type="ChEBI" id="CHEBI:43474"/>
        <dbReference type="ChEBI" id="CHEBI:58359"/>
        <dbReference type="ChEBI" id="CHEBI:78520"/>
        <dbReference type="ChEBI" id="CHEBI:78521"/>
        <dbReference type="ChEBI" id="CHEBI:456216"/>
    </reaction>
</comment>
<dbReference type="NCBIfam" id="TIGR00135">
    <property type="entry name" value="gatC"/>
    <property type="match status" value="1"/>
</dbReference>
<dbReference type="OrthoDB" id="5295223at2"/>
<dbReference type="AlphaFoldDB" id="A0A5B8M1Y8"/>
<organism evidence="2 3">
    <name type="scientific">Humibacter ginsenosidimutans</name>
    <dbReference type="NCBI Taxonomy" id="2599293"/>
    <lineage>
        <taxon>Bacteria</taxon>
        <taxon>Bacillati</taxon>
        <taxon>Actinomycetota</taxon>
        <taxon>Actinomycetes</taxon>
        <taxon>Micrococcales</taxon>
        <taxon>Microbacteriaceae</taxon>
        <taxon>Humibacter</taxon>
    </lineage>
</organism>
<dbReference type="Gene3D" id="1.10.20.60">
    <property type="entry name" value="Glu-tRNAGln amidotransferase C subunit, N-terminal domain"/>
    <property type="match status" value="1"/>
</dbReference>
<reference evidence="2 3" key="1">
    <citation type="submission" date="2019-07" db="EMBL/GenBank/DDBJ databases">
        <title>Full genome sequence of Humibacter sp. WJ7-1.</title>
        <authorList>
            <person name="Im W.-T."/>
        </authorList>
    </citation>
    <scope>NUCLEOTIDE SEQUENCE [LARGE SCALE GENOMIC DNA]</scope>
    <source>
        <strain evidence="2 3">WJ7-1</strain>
    </source>
</reference>
<evidence type="ECO:0000313" key="2">
    <source>
        <dbReference type="EMBL" id="QDZ14061.1"/>
    </source>
</evidence>
<gene>
    <name evidence="1 2" type="primary">gatC</name>
    <name evidence="2" type="ORF">FPZ11_04065</name>
</gene>
<dbReference type="GO" id="GO:0070681">
    <property type="term" value="P:glutaminyl-tRNAGln biosynthesis via transamidation"/>
    <property type="evidence" value="ECO:0007669"/>
    <property type="project" value="TreeGrafter"/>
</dbReference>
<keyword evidence="1" id="KW-0547">Nucleotide-binding</keyword>
<dbReference type="KEGG" id="huw:FPZ11_04065"/>
<dbReference type="EC" id="6.3.5.-" evidence="1"/>
<dbReference type="GO" id="GO:0016740">
    <property type="term" value="F:transferase activity"/>
    <property type="evidence" value="ECO:0007669"/>
    <property type="project" value="UniProtKB-KW"/>
</dbReference>
<dbReference type="GO" id="GO:0005524">
    <property type="term" value="F:ATP binding"/>
    <property type="evidence" value="ECO:0007669"/>
    <property type="project" value="UniProtKB-KW"/>
</dbReference>
<comment type="catalytic activity">
    <reaction evidence="1">
        <text>L-aspartyl-tRNA(Asn) + L-glutamine + ATP + H2O = L-asparaginyl-tRNA(Asn) + L-glutamate + ADP + phosphate + 2 H(+)</text>
        <dbReference type="Rhea" id="RHEA:14513"/>
        <dbReference type="Rhea" id="RHEA-COMP:9674"/>
        <dbReference type="Rhea" id="RHEA-COMP:9677"/>
        <dbReference type="ChEBI" id="CHEBI:15377"/>
        <dbReference type="ChEBI" id="CHEBI:15378"/>
        <dbReference type="ChEBI" id="CHEBI:29985"/>
        <dbReference type="ChEBI" id="CHEBI:30616"/>
        <dbReference type="ChEBI" id="CHEBI:43474"/>
        <dbReference type="ChEBI" id="CHEBI:58359"/>
        <dbReference type="ChEBI" id="CHEBI:78515"/>
        <dbReference type="ChEBI" id="CHEBI:78516"/>
        <dbReference type="ChEBI" id="CHEBI:456216"/>
    </reaction>
</comment>
<dbReference type="PANTHER" id="PTHR15004">
    <property type="entry name" value="GLUTAMYL-TRNA(GLN) AMIDOTRANSFERASE SUBUNIT C, MITOCHONDRIAL"/>
    <property type="match status" value="1"/>
</dbReference>
<evidence type="ECO:0000256" key="1">
    <source>
        <dbReference type="HAMAP-Rule" id="MF_00122"/>
    </source>
</evidence>
<dbReference type="RefSeq" id="WP_146318590.1">
    <property type="nucleotide sequence ID" value="NZ_CP042305.1"/>
</dbReference>
<name>A0A5B8M1Y8_9MICO</name>
<dbReference type="Pfam" id="PF02686">
    <property type="entry name" value="GatC"/>
    <property type="match status" value="1"/>
</dbReference>
<dbReference type="PANTHER" id="PTHR15004:SF0">
    <property type="entry name" value="GLUTAMYL-TRNA(GLN) AMIDOTRANSFERASE SUBUNIT C, MITOCHONDRIAL"/>
    <property type="match status" value="1"/>
</dbReference>
<keyword evidence="2" id="KW-0808">Transferase</keyword>
<sequence length="99" mass="10584">MPDISADQVRHLADLARIDLSDDELTSLTAELAQIVESVAKVSEVATPDVPATSHPIPMTNVFRDDTVVQGLTVEQALSGAPDREGDFFRVAPILGEEA</sequence>
<dbReference type="HAMAP" id="MF_00122">
    <property type="entry name" value="GatC"/>
    <property type="match status" value="1"/>
</dbReference>
<dbReference type="GO" id="GO:0050566">
    <property type="term" value="F:asparaginyl-tRNA synthase (glutamine-hydrolyzing) activity"/>
    <property type="evidence" value="ECO:0007669"/>
    <property type="project" value="RHEA"/>
</dbReference>
<dbReference type="GO" id="GO:0006412">
    <property type="term" value="P:translation"/>
    <property type="evidence" value="ECO:0007669"/>
    <property type="project" value="UniProtKB-UniRule"/>
</dbReference>